<accession>A0A2N3Y0C7</accession>
<dbReference type="SUPFAM" id="SSF52777">
    <property type="entry name" value="CoA-dependent acyltransferases"/>
    <property type="match status" value="1"/>
</dbReference>
<evidence type="ECO:0000256" key="8">
    <source>
        <dbReference type="ARBA" id="ARBA00023098"/>
    </source>
</evidence>
<dbReference type="EC" id="2.3.1.20" evidence="4 11"/>
<comment type="caution">
    <text evidence="14">The sequence shown here is derived from an EMBL/GenBank/DDBJ whole genome shotgun (WGS) entry which is preliminary data.</text>
</comment>
<keyword evidence="8 11" id="KW-0443">Lipid metabolism</keyword>
<evidence type="ECO:0000256" key="11">
    <source>
        <dbReference type="RuleBase" id="RU361241"/>
    </source>
</evidence>
<proteinExistence type="inferred from homology"/>
<reference evidence="14" key="1">
    <citation type="submission" date="2017-12" db="EMBL/GenBank/DDBJ databases">
        <title>Sequencing the genomes of 1000 Actinobacteria strains.</title>
        <authorList>
            <person name="Klenk H.-P."/>
        </authorList>
    </citation>
    <scope>NUCLEOTIDE SEQUENCE [LARGE SCALE GENOMIC DNA]</scope>
    <source>
        <strain evidence="14">DSM 44228</strain>
    </source>
</reference>
<dbReference type="UniPathway" id="UPA00282"/>
<comment type="similarity">
    <text evidence="3 11">Belongs to the long-chain O-acyltransferase family.</text>
</comment>
<dbReference type="AlphaFoldDB" id="A0A2N3Y0C7"/>
<dbReference type="PANTHER" id="PTHR31650:SF1">
    <property type="entry name" value="WAX ESTER SYNTHASE_DIACYLGLYCEROL ACYLTRANSFERASE 4-RELATED"/>
    <property type="match status" value="1"/>
</dbReference>
<keyword evidence="6 11" id="KW-0808">Transferase</keyword>
<evidence type="ECO:0000313" key="15">
    <source>
        <dbReference type="Proteomes" id="UP000233786"/>
    </source>
</evidence>
<feature type="domain" description="O-acyltransferase WSD1 C-terminal" evidence="13">
    <location>
        <begin position="304"/>
        <end position="448"/>
    </location>
</feature>
<comment type="catalytic activity">
    <reaction evidence="10 11">
        <text>an acyl-CoA + a 1,2-diacyl-sn-glycerol = a triacyl-sn-glycerol + CoA</text>
        <dbReference type="Rhea" id="RHEA:10868"/>
        <dbReference type="ChEBI" id="CHEBI:17815"/>
        <dbReference type="ChEBI" id="CHEBI:57287"/>
        <dbReference type="ChEBI" id="CHEBI:58342"/>
        <dbReference type="ChEBI" id="CHEBI:64615"/>
        <dbReference type="EC" id="2.3.1.20"/>
    </reaction>
</comment>
<dbReference type="NCBIfam" id="TIGR02946">
    <property type="entry name" value="acyl_WS_DGAT"/>
    <property type="match status" value="1"/>
</dbReference>
<evidence type="ECO:0000256" key="4">
    <source>
        <dbReference type="ARBA" id="ARBA00013244"/>
    </source>
</evidence>
<dbReference type="GO" id="GO:0005886">
    <property type="term" value="C:plasma membrane"/>
    <property type="evidence" value="ECO:0007669"/>
    <property type="project" value="TreeGrafter"/>
</dbReference>
<dbReference type="InterPro" id="IPR004255">
    <property type="entry name" value="O-acyltransferase_WSD1_N"/>
</dbReference>
<evidence type="ECO:0000256" key="1">
    <source>
        <dbReference type="ARBA" id="ARBA00004771"/>
    </source>
</evidence>
<dbReference type="OrthoDB" id="9810950at2"/>
<dbReference type="Proteomes" id="UP000233786">
    <property type="component" value="Unassembled WGS sequence"/>
</dbReference>
<dbReference type="GO" id="GO:0019432">
    <property type="term" value="P:triglyceride biosynthetic process"/>
    <property type="evidence" value="ECO:0007669"/>
    <property type="project" value="UniProtKB-UniPathway"/>
</dbReference>
<protein>
    <recommendedName>
        <fullName evidence="4 11">Diacylglycerol O-acyltransferase</fullName>
        <ecNumber evidence="4 11">2.3.1.20</ecNumber>
    </recommendedName>
</protein>
<dbReference type="GO" id="GO:0004144">
    <property type="term" value="F:diacylglycerol O-acyltransferase activity"/>
    <property type="evidence" value="ECO:0007669"/>
    <property type="project" value="UniProtKB-EC"/>
</dbReference>
<name>A0A2N3Y0C7_SACSN</name>
<keyword evidence="9 11" id="KW-0012">Acyltransferase</keyword>
<gene>
    <name evidence="14" type="ORF">A8926_4193</name>
</gene>
<organism evidence="14 15">
    <name type="scientific">Saccharopolyspora spinosa</name>
    <dbReference type="NCBI Taxonomy" id="60894"/>
    <lineage>
        <taxon>Bacteria</taxon>
        <taxon>Bacillati</taxon>
        <taxon>Actinomycetota</taxon>
        <taxon>Actinomycetes</taxon>
        <taxon>Pseudonocardiales</taxon>
        <taxon>Pseudonocardiaceae</taxon>
        <taxon>Saccharopolyspora</taxon>
    </lineage>
</organism>
<evidence type="ECO:0000256" key="5">
    <source>
        <dbReference type="ARBA" id="ARBA00022516"/>
    </source>
</evidence>
<evidence type="ECO:0000256" key="3">
    <source>
        <dbReference type="ARBA" id="ARBA00009587"/>
    </source>
</evidence>
<dbReference type="InterPro" id="IPR009721">
    <property type="entry name" value="O-acyltransferase_WSD1_C"/>
</dbReference>
<dbReference type="GO" id="GO:0051701">
    <property type="term" value="P:biological process involved in interaction with host"/>
    <property type="evidence" value="ECO:0007669"/>
    <property type="project" value="TreeGrafter"/>
</dbReference>
<evidence type="ECO:0000256" key="9">
    <source>
        <dbReference type="ARBA" id="ARBA00023315"/>
    </source>
</evidence>
<sequence>MARQTISALDTVFLCLERELTPMHLGAVAVFGPGRPVDGARLVELIADRASRQPRLRLRVNKSWRVPGHAHWEPQPGFDAENHVAARHLPCPGGEPELETLVSELMSFPLDVSGPLWEIHVIMGLEGDRFAVFVKLHHALADGASAVELGLGLLDGFTPEDTLPEHTIPPSILGAAASMLSDPGKARQVFDETLSAASDFLQVLRRPETVEIATSVLGHLRLAHRSPLAAPHTVAKRVDMLTLPLADLRRIKRRYGGTTNDIVLAIVTGALRQWLATRGHPVHELDLRALIPAQHRQTNDSGNNQLSAYLCDLPVHEPDPSARLALIQSSMRRNKSKGPTCGAGALPVLASQLPPLLHQFLTPIAAHAAHLLFDTVITNVPLPDIEVSLDGARLHQLYPLVPLPAGHALSIAACPYRDNVHIGLLANRSALPDIEKLHHALPRALAELDDLVQ</sequence>
<dbReference type="PANTHER" id="PTHR31650">
    <property type="entry name" value="O-ACYLTRANSFERASE (WSD1-LIKE) FAMILY PROTEIN"/>
    <property type="match status" value="1"/>
</dbReference>
<comment type="pathway">
    <text evidence="2">Lipid metabolism.</text>
</comment>
<dbReference type="Pfam" id="PF03007">
    <property type="entry name" value="WS_DGAT_cat"/>
    <property type="match status" value="1"/>
</dbReference>
<dbReference type="InterPro" id="IPR014292">
    <property type="entry name" value="Acyl_transf_WS/DGAT"/>
</dbReference>
<dbReference type="GO" id="GO:0071731">
    <property type="term" value="P:response to nitric oxide"/>
    <property type="evidence" value="ECO:0007669"/>
    <property type="project" value="TreeGrafter"/>
</dbReference>
<dbReference type="STRING" id="994479.GCA_000194155_07139"/>
<dbReference type="RefSeq" id="WP_010314625.1">
    <property type="nucleotide sequence ID" value="NZ_CP061007.1"/>
</dbReference>
<evidence type="ECO:0000256" key="7">
    <source>
        <dbReference type="ARBA" id="ARBA00022798"/>
    </source>
</evidence>
<feature type="domain" description="O-acyltransferase WSD1-like N-terminal" evidence="12">
    <location>
        <begin position="7"/>
        <end position="263"/>
    </location>
</feature>
<dbReference type="InterPro" id="IPR023213">
    <property type="entry name" value="CAT-like_dom_sf"/>
</dbReference>
<evidence type="ECO:0000256" key="10">
    <source>
        <dbReference type="ARBA" id="ARBA00048109"/>
    </source>
</evidence>
<dbReference type="GO" id="GO:0001666">
    <property type="term" value="P:response to hypoxia"/>
    <property type="evidence" value="ECO:0007669"/>
    <property type="project" value="TreeGrafter"/>
</dbReference>
<dbReference type="EMBL" id="PJNB01000001">
    <property type="protein sequence ID" value="PKW16368.1"/>
    <property type="molecule type" value="Genomic_DNA"/>
</dbReference>
<keyword evidence="15" id="KW-1185">Reference proteome</keyword>
<dbReference type="GO" id="GO:0006071">
    <property type="term" value="P:glycerol metabolic process"/>
    <property type="evidence" value="ECO:0007669"/>
    <property type="project" value="UniProtKB-KW"/>
</dbReference>
<dbReference type="Pfam" id="PF06974">
    <property type="entry name" value="WS_DGAT_C"/>
    <property type="match status" value="1"/>
</dbReference>
<dbReference type="Gene3D" id="3.30.559.10">
    <property type="entry name" value="Chloramphenicol acetyltransferase-like domain"/>
    <property type="match status" value="1"/>
</dbReference>
<evidence type="ECO:0000256" key="6">
    <source>
        <dbReference type="ARBA" id="ARBA00022679"/>
    </source>
</evidence>
<evidence type="ECO:0000313" key="14">
    <source>
        <dbReference type="EMBL" id="PKW16368.1"/>
    </source>
</evidence>
<keyword evidence="7 11" id="KW-0319">Glycerol metabolism</keyword>
<evidence type="ECO:0000256" key="2">
    <source>
        <dbReference type="ARBA" id="ARBA00005189"/>
    </source>
</evidence>
<evidence type="ECO:0000259" key="12">
    <source>
        <dbReference type="Pfam" id="PF03007"/>
    </source>
</evidence>
<keyword evidence="5 11" id="KW-0444">Lipid biosynthesis</keyword>
<evidence type="ECO:0000259" key="13">
    <source>
        <dbReference type="Pfam" id="PF06974"/>
    </source>
</evidence>
<dbReference type="InterPro" id="IPR045034">
    <property type="entry name" value="O-acyltransferase_WSD1-like"/>
</dbReference>
<comment type="pathway">
    <text evidence="1 11">Glycerolipid metabolism; triacylglycerol biosynthesis.</text>
</comment>